<keyword evidence="3" id="KW-1185">Reference proteome</keyword>
<comment type="caution">
    <text evidence="2">The sequence shown here is derived from an EMBL/GenBank/DDBJ whole genome shotgun (WGS) entry which is preliminary data.</text>
</comment>
<organism evidence="2 3">
    <name type="scientific">Symbiodinium pilosum</name>
    <name type="common">Dinoflagellate</name>
    <dbReference type="NCBI Taxonomy" id="2952"/>
    <lineage>
        <taxon>Eukaryota</taxon>
        <taxon>Sar</taxon>
        <taxon>Alveolata</taxon>
        <taxon>Dinophyceae</taxon>
        <taxon>Suessiales</taxon>
        <taxon>Symbiodiniaceae</taxon>
        <taxon>Symbiodinium</taxon>
    </lineage>
</organism>
<feature type="compositionally biased region" description="Basic and acidic residues" evidence="1">
    <location>
        <begin position="12"/>
        <end position="30"/>
    </location>
</feature>
<evidence type="ECO:0000313" key="3">
    <source>
        <dbReference type="Proteomes" id="UP000649617"/>
    </source>
</evidence>
<gene>
    <name evidence="2" type="primary">Ube3c</name>
    <name evidence="2" type="ORF">SPIL2461_LOCUS7047</name>
</gene>
<dbReference type="AlphaFoldDB" id="A0A812NLG8"/>
<reference evidence="2" key="1">
    <citation type="submission" date="2021-02" db="EMBL/GenBank/DDBJ databases">
        <authorList>
            <person name="Dougan E. K."/>
            <person name="Rhodes N."/>
            <person name="Thang M."/>
            <person name="Chan C."/>
        </authorList>
    </citation>
    <scope>NUCLEOTIDE SEQUENCE</scope>
</reference>
<feature type="non-terminal residue" evidence="2">
    <location>
        <position position="1"/>
    </location>
</feature>
<proteinExistence type="predicted"/>
<sequence>MLAVAPYPGGESRAEFLRRSAKEREDRERKRIRELAATRIQARWRGKATRKAVTNEMRAMFDARMADLAKVEGYLPPEKRPELVLTATFRRY</sequence>
<protein>
    <submittedName>
        <fullName evidence="2">Ube3c protein</fullName>
    </submittedName>
</protein>
<name>A0A812NLG8_SYMPI</name>
<evidence type="ECO:0000256" key="1">
    <source>
        <dbReference type="SAM" id="MobiDB-lite"/>
    </source>
</evidence>
<dbReference type="Proteomes" id="UP000649617">
    <property type="component" value="Unassembled WGS sequence"/>
</dbReference>
<accession>A0A812NLG8</accession>
<dbReference type="PROSITE" id="PS50096">
    <property type="entry name" value="IQ"/>
    <property type="match status" value="1"/>
</dbReference>
<evidence type="ECO:0000313" key="2">
    <source>
        <dbReference type="EMBL" id="CAE7311312.1"/>
    </source>
</evidence>
<feature type="region of interest" description="Disordered" evidence="1">
    <location>
        <begin position="1"/>
        <end position="30"/>
    </location>
</feature>
<dbReference type="EMBL" id="CAJNIZ010011105">
    <property type="protein sequence ID" value="CAE7311312.1"/>
    <property type="molecule type" value="Genomic_DNA"/>
</dbReference>